<proteinExistence type="predicted"/>
<dbReference type="InterPro" id="IPR011990">
    <property type="entry name" value="TPR-like_helical_dom_sf"/>
</dbReference>
<dbReference type="Proteomes" id="UP000186469">
    <property type="component" value="Unassembled WGS sequence"/>
</dbReference>
<dbReference type="Gene3D" id="1.25.40.10">
    <property type="entry name" value="Tetratricopeptide repeat domain"/>
    <property type="match status" value="2"/>
</dbReference>
<dbReference type="PROSITE" id="PS50005">
    <property type="entry name" value="TPR"/>
    <property type="match status" value="1"/>
</dbReference>
<dbReference type="GO" id="GO:0046813">
    <property type="term" value="P:receptor-mediated virion attachment to host cell"/>
    <property type="evidence" value="ECO:0007669"/>
    <property type="project" value="TreeGrafter"/>
</dbReference>
<evidence type="ECO:0000313" key="6">
    <source>
        <dbReference type="Proteomes" id="UP000186469"/>
    </source>
</evidence>
<feature type="signal peptide" evidence="4">
    <location>
        <begin position="1"/>
        <end position="24"/>
    </location>
</feature>
<evidence type="ECO:0000256" key="2">
    <source>
        <dbReference type="ARBA" id="ARBA00022803"/>
    </source>
</evidence>
<feature type="repeat" description="TPR" evidence="3">
    <location>
        <begin position="90"/>
        <end position="123"/>
    </location>
</feature>
<keyword evidence="1" id="KW-0677">Repeat</keyword>
<accession>A0A1M7T3S1</accession>
<dbReference type="EMBL" id="FRDI01000006">
    <property type="protein sequence ID" value="SHN65415.1"/>
    <property type="molecule type" value="Genomic_DNA"/>
</dbReference>
<dbReference type="GO" id="GO:0009279">
    <property type="term" value="C:cell outer membrane"/>
    <property type="evidence" value="ECO:0007669"/>
    <property type="project" value="TreeGrafter"/>
</dbReference>
<dbReference type="OrthoDB" id="5454001at2"/>
<dbReference type="PANTHER" id="PTHR44858">
    <property type="entry name" value="TETRATRICOPEPTIDE REPEAT PROTEIN 6"/>
    <property type="match status" value="1"/>
</dbReference>
<evidence type="ECO:0000313" key="5">
    <source>
        <dbReference type="EMBL" id="SHN65415.1"/>
    </source>
</evidence>
<dbReference type="InterPro" id="IPR019734">
    <property type="entry name" value="TPR_rpt"/>
</dbReference>
<dbReference type="PROSITE" id="PS51257">
    <property type="entry name" value="PROKAR_LIPOPROTEIN"/>
    <property type="match status" value="1"/>
</dbReference>
<organism evidence="5 6">
    <name type="scientific">Desulfovibrio litoralis DSM 11393</name>
    <dbReference type="NCBI Taxonomy" id="1121455"/>
    <lineage>
        <taxon>Bacteria</taxon>
        <taxon>Pseudomonadati</taxon>
        <taxon>Thermodesulfobacteriota</taxon>
        <taxon>Desulfovibrionia</taxon>
        <taxon>Desulfovibrionales</taxon>
        <taxon>Desulfovibrionaceae</taxon>
        <taxon>Desulfovibrio</taxon>
    </lineage>
</organism>
<gene>
    <name evidence="5" type="ORF">SAMN02745728_01524</name>
</gene>
<protein>
    <submittedName>
        <fullName evidence="5">Tetratricopeptide repeat-containing protein</fullName>
    </submittedName>
</protein>
<feature type="chain" id="PRO_5013382883" evidence="4">
    <location>
        <begin position="25"/>
        <end position="202"/>
    </location>
</feature>
<dbReference type="SUPFAM" id="SSF48452">
    <property type="entry name" value="TPR-like"/>
    <property type="match status" value="1"/>
</dbReference>
<keyword evidence="4" id="KW-0732">Signal</keyword>
<reference evidence="5 6" key="1">
    <citation type="submission" date="2016-12" db="EMBL/GenBank/DDBJ databases">
        <authorList>
            <person name="Song W.-J."/>
            <person name="Kurnit D.M."/>
        </authorList>
    </citation>
    <scope>NUCLEOTIDE SEQUENCE [LARGE SCALE GENOMIC DNA]</scope>
    <source>
        <strain evidence="5 6">DSM 11393</strain>
    </source>
</reference>
<evidence type="ECO:0000256" key="4">
    <source>
        <dbReference type="SAM" id="SignalP"/>
    </source>
</evidence>
<dbReference type="SMART" id="SM00028">
    <property type="entry name" value="TPR"/>
    <property type="match status" value="3"/>
</dbReference>
<dbReference type="STRING" id="1121455.SAMN02745728_01524"/>
<keyword evidence="6" id="KW-1185">Reference proteome</keyword>
<keyword evidence="2 3" id="KW-0802">TPR repeat</keyword>
<evidence type="ECO:0000256" key="1">
    <source>
        <dbReference type="ARBA" id="ARBA00022737"/>
    </source>
</evidence>
<dbReference type="RefSeq" id="WP_072697210.1">
    <property type="nucleotide sequence ID" value="NZ_FRDI01000006.1"/>
</dbReference>
<dbReference type="AlphaFoldDB" id="A0A1M7T3S1"/>
<evidence type="ECO:0000256" key="3">
    <source>
        <dbReference type="PROSITE-ProRule" id="PRU00339"/>
    </source>
</evidence>
<dbReference type="Pfam" id="PF13414">
    <property type="entry name" value="TPR_11"/>
    <property type="match status" value="1"/>
</dbReference>
<dbReference type="PANTHER" id="PTHR44858:SF1">
    <property type="entry name" value="UDP-N-ACETYLGLUCOSAMINE--PEPTIDE N-ACETYLGLUCOSAMINYLTRANSFERASE SPINDLY-RELATED"/>
    <property type="match status" value="1"/>
</dbReference>
<name>A0A1M7T3S1_9BACT</name>
<dbReference type="InterPro" id="IPR050498">
    <property type="entry name" value="Ycf3"/>
</dbReference>
<sequence length="202" mass="22557">MKSSLLNTIIKLSFLTLLTLTLCACSIFNVNSTKQETQTTQAPQKQEYSQEAKDSFALAYALWETEDNCSDPEQAIALLNKVIQLEPNYAEAYLWRGLALSELTKWEEAFDDITKAIRLDPSAMNYAYRGLVSMHSGNTIGAQRDLDESIRINPHQHRAYNFRGTLNVLLEKVEAACEDFNKACLNGDCGGLNLAKEAGHCL</sequence>